<accession>A0A9P7NAJ5</accession>
<dbReference type="AlphaFoldDB" id="A0A9P7NAJ5"/>
<keyword evidence="3" id="KW-1185">Reference proteome</keyword>
<comment type="caution">
    <text evidence="2">The sequence shown here is derived from an EMBL/GenBank/DDBJ whole genome shotgun (WGS) entry which is preliminary data.</text>
</comment>
<reference evidence="2" key="1">
    <citation type="journal article" date="2020" name="bioRxiv">
        <title>Whole genome comparisons of ergot fungi reveals the divergence and evolution of species within the genus Claviceps are the result of varying mechanisms driving genome evolution and host range expansion.</title>
        <authorList>
            <person name="Wyka S.A."/>
            <person name="Mondo S.J."/>
            <person name="Liu M."/>
            <person name="Dettman J."/>
            <person name="Nalam V."/>
            <person name="Broders K.D."/>
        </authorList>
    </citation>
    <scope>NUCLEOTIDE SEQUENCE</scope>
    <source>
        <strain evidence="2">CCC 602</strain>
    </source>
</reference>
<feature type="compositionally biased region" description="Basic and acidic residues" evidence="1">
    <location>
        <begin position="32"/>
        <end position="41"/>
    </location>
</feature>
<gene>
    <name evidence="2" type="ORF">E4U43_008694</name>
</gene>
<organism evidence="2 3">
    <name type="scientific">Claviceps pusilla</name>
    <dbReference type="NCBI Taxonomy" id="123648"/>
    <lineage>
        <taxon>Eukaryota</taxon>
        <taxon>Fungi</taxon>
        <taxon>Dikarya</taxon>
        <taxon>Ascomycota</taxon>
        <taxon>Pezizomycotina</taxon>
        <taxon>Sordariomycetes</taxon>
        <taxon>Hypocreomycetidae</taxon>
        <taxon>Hypocreales</taxon>
        <taxon>Clavicipitaceae</taxon>
        <taxon>Claviceps</taxon>
    </lineage>
</organism>
<protein>
    <submittedName>
        <fullName evidence="2">Uncharacterized protein</fullName>
    </submittedName>
</protein>
<proteinExistence type="predicted"/>
<sequence>MHPTSGPPISGFGSPGPGTARSQIHHPIGVSVDRRGDPRSRSETRLVLAGLDLDSKWKGKVDVKVKVALCRCACAISCTRPKTGMRIIIILTFDV</sequence>
<evidence type="ECO:0000256" key="1">
    <source>
        <dbReference type="SAM" id="MobiDB-lite"/>
    </source>
</evidence>
<evidence type="ECO:0000313" key="3">
    <source>
        <dbReference type="Proteomes" id="UP000748025"/>
    </source>
</evidence>
<feature type="compositionally biased region" description="Low complexity" evidence="1">
    <location>
        <begin position="1"/>
        <end position="12"/>
    </location>
</feature>
<dbReference type="Proteomes" id="UP000748025">
    <property type="component" value="Unassembled WGS sequence"/>
</dbReference>
<feature type="region of interest" description="Disordered" evidence="1">
    <location>
        <begin position="1"/>
        <end position="41"/>
    </location>
</feature>
<dbReference type="EMBL" id="SRPW01000986">
    <property type="protein sequence ID" value="KAG6009564.1"/>
    <property type="molecule type" value="Genomic_DNA"/>
</dbReference>
<evidence type="ECO:0000313" key="2">
    <source>
        <dbReference type="EMBL" id="KAG6009564.1"/>
    </source>
</evidence>
<name>A0A9P7NAJ5_9HYPO</name>